<dbReference type="SMART" id="SM00903">
    <property type="entry name" value="Flavin_Reduct"/>
    <property type="match status" value="1"/>
</dbReference>
<feature type="domain" description="Flavin reductase like" evidence="2">
    <location>
        <begin position="40"/>
        <end position="220"/>
    </location>
</feature>
<dbReference type="GO" id="GO:0042602">
    <property type="term" value="F:riboflavin reductase (NADPH) activity"/>
    <property type="evidence" value="ECO:0007669"/>
    <property type="project" value="TreeGrafter"/>
</dbReference>
<gene>
    <name evidence="3" type="ORF">SCHPADRAFT_904354</name>
</gene>
<protein>
    <recommendedName>
        <fullName evidence="2">Flavin reductase like domain-containing protein</fullName>
    </recommendedName>
</protein>
<dbReference type="EMBL" id="KQ085962">
    <property type="protein sequence ID" value="KLO13288.1"/>
    <property type="molecule type" value="Genomic_DNA"/>
</dbReference>
<dbReference type="AlphaFoldDB" id="A0A0H2RUZ9"/>
<evidence type="ECO:0000313" key="4">
    <source>
        <dbReference type="Proteomes" id="UP000053477"/>
    </source>
</evidence>
<evidence type="ECO:0000259" key="2">
    <source>
        <dbReference type="SMART" id="SM00903"/>
    </source>
</evidence>
<accession>A0A0H2RUZ9</accession>
<dbReference type="PANTHER" id="PTHR30466">
    <property type="entry name" value="FLAVIN REDUCTASE"/>
    <property type="match status" value="1"/>
</dbReference>
<evidence type="ECO:0000313" key="3">
    <source>
        <dbReference type="EMBL" id="KLO13288.1"/>
    </source>
</evidence>
<dbReference type="InParanoid" id="A0A0H2RUZ9"/>
<dbReference type="Proteomes" id="UP000053477">
    <property type="component" value="Unassembled WGS sequence"/>
</dbReference>
<dbReference type="Pfam" id="PF01613">
    <property type="entry name" value="Flavin_Reduct"/>
    <property type="match status" value="1"/>
</dbReference>
<dbReference type="SUPFAM" id="SSF50475">
    <property type="entry name" value="FMN-binding split barrel"/>
    <property type="match status" value="1"/>
</dbReference>
<dbReference type="OrthoDB" id="2015405at2759"/>
<name>A0A0H2RUZ9_9AGAM</name>
<dbReference type="InterPro" id="IPR012349">
    <property type="entry name" value="Split_barrel_FMN-bd"/>
</dbReference>
<dbReference type="InterPro" id="IPR050268">
    <property type="entry name" value="NADH-dep_flavin_reductase"/>
</dbReference>
<keyword evidence="1" id="KW-0560">Oxidoreductase</keyword>
<keyword evidence="4" id="KW-1185">Reference proteome</keyword>
<sequence>MFHFFANAGRRWRARPPAACRALTTATSTTTTKDALRALLRETGQPVAVVTSLLPIDGDDQHPSTTHFHGATLSSFSSIALDPHPLIAFSLKIPSRMAKSLKTSMSDPAQSAMVLNLLSSGQAGTAAVFARPDLHPKPFELVQYTLSQDGLPILSGSLGALSCSVLKCIPLHTLYETVEDEHTGSTNGLVSELFISRVQRVDAFSRDLLPLLYHRRRYTTIEGRDSKSLLVDALNRIADYGTANR</sequence>
<dbReference type="InterPro" id="IPR002563">
    <property type="entry name" value="Flavin_Rdtase-like_dom"/>
</dbReference>
<organism evidence="3 4">
    <name type="scientific">Schizopora paradoxa</name>
    <dbReference type="NCBI Taxonomy" id="27342"/>
    <lineage>
        <taxon>Eukaryota</taxon>
        <taxon>Fungi</taxon>
        <taxon>Dikarya</taxon>
        <taxon>Basidiomycota</taxon>
        <taxon>Agaricomycotina</taxon>
        <taxon>Agaricomycetes</taxon>
        <taxon>Hymenochaetales</taxon>
        <taxon>Schizoporaceae</taxon>
        <taxon>Schizopora</taxon>
    </lineage>
</organism>
<dbReference type="PANTHER" id="PTHR30466:SF1">
    <property type="entry name" value="FMN REDUCTASE (NADH) RUTF"/>
    <property type="match status" value="1"/>
</dbReference>
<dbReference type="Gene3D" id="2.30.110.10">
    <property type="entry name" value="Electron Transport, Fmn-binding Protein, Chain A"/>
    <property type="match status" value="1"/>
</dbReference>
<proteinExistence type="predicted"/>
<dbReference type="GO" id="GO:0010181">
    <property type="term" value="F:FMN binding"/>
    <property type="evidence" value="ECO:0007669"/>
    <property type="project" value="InterPro"/>
</dbReference>
<evidence type="ECO:0000256" key="1">
    <source>
        <dbReference type="ARBA" id="ARBA00023002"/>
    </source>
</evidence>
<reference evidence="3 4" key="1">
    <citation type="submission" date="2015-04" db="EMBL/GenBank/DDBJ databases">
        <title>Complete genome sequence of Schizopora paradoxa KUC8140, a cosmopolitan wood degrader in East Asia.</title>
        <authorList>
            <consortium name="DOE Joint Genome Institute"/>
            <person name="Min B."/>
            <person name="Park H."/>
            <person name="Jang Y."/>
            <person name="Kim J.-J."/>
            <person name="Kim K.H."/>
            <person name="Pangilinan J."/>
            <person name="Lipzen A."/>
            <person name="Riley R."/>
            <person name="Grigoriev I.V."/>
            <person name="Spatafora J.W."/>
            <person name="Choi I.-G."/>
        </authorList>
    </citation>
    <scope>NUCLEOTIDE SEQUENCE [LARGE SCALE GENOMIC DNA]</scope>
    <source>
        <strain evidence="3 4">KUC8140</strain>
    </source>
</reference>
<dbReference type="STRING" id="27342.A0A0H2RUZ9"/>